<dbReference type="Proteomes" id="UP000192980">
    <property type="component" value="Unassembled WGS sequence"/>
</dbReference>
<dbReference type="STRING" id="561061.SAMN05660862_1080"/>
<proteinExistence type="predicted"/>
<gene>
    <name evidence="2" type="ORF">SAMN05660862_1080</name>
</gene>
<feature type="chain" id="PRO_5013253829" description="DUF4843 domain-containing protein" evidence="1">
    <location>
        <begin position="21"/>
        <end position="256"/>
    </location>
</feature>
<organism evidence="2 3">
    <name type="scientific">Sphingobacterium psychroaquaticum</name>
    <dbReference type="NCBI Taxonomy" id="561061"/>
    <lineage>
        <taxon>Bacteria</taxon>
        <taxon>Pseudomonadati</taxon>
        <taxon>Bacteroidota</taxon>
        <taxon>Sphingobacteriia</taxon>
        <taxon>Sphingobacteriales</taxon>
        <taxon>Sphingobacteriaceae</taxon>
        <taxon>Sphingobacterium</taxon>
    </lineage>
</organism>
<accession>A0A1X7IP18</accession>
<dbReference type="RefSeq" id="WP_085471887.1">
    <property type="nucleotide sequence ID" value="NZ_FXAU01000001.1"/>
</dbReference>
<dbReference type="Pfam" id="PF16132">
    <property type="entry name" value="DUF4843"/>
    <property type="match status" value="1"/>
</dbReference>
<evidence type="ECO:0000313" key="2">
    <source>
        <dbReference type="EMBL" id="SMG16488.1"/>
    </source>
</evidence>
<reference evidence="2 3" key="1">
    <citation type="submission" date="2017-04" db="EMBL/GenBank/DDBJ databases">
        <authorList>
            <person name="Afonso C.L."/>
            <person name="Miller P.J."/>
            <person name="Scott M.A."/>
            <person name="Spackman E."/>
            <person name="Goraichik I."/>
            <person name="Dimitrov K.M."/>
            <person name="Suarez D.L."/>
            <person name="Swayne D.E."/>
        </authorList>
    </citation>
    <scope>NUCLEOTIDE SEQUENCE [LARGE SCALE GENOMIC DNA]</scope>
    <source>
        <strain evidence="2 3">DSM 22418</strain>
    </source>
</reference>
<evidence type="ECO:0000313" key="3">
    <source>
        <dbReference type="Proteomes" id="UP000192980"/>
    </source>
</evidence>
<keyword evidence="3" id="KW-1185">Reference proteome</keyword>
<dbReference type="OrthoDB" id="1094829at2"/>
<keyword evidence="1" id="KW-0732">Signal</keyword>
<protein>
    <recommendedName>
        <fullName evidence="4">DUF4843 domain-containing protein</fullName>
    </recommendedName>
</protein>
<evidence type="ECO:0008006" key="4">
    <source>
        <dbReference type="Google" id="ProtNLM"/>
    </source>
</evidence>
<feature type="signal peptide" evidence="1">
    <location>
        <begin position="1"/>
        <end position="20"/>
    </location>
</feature>
<name>A0A1X7IP18_9SPHI</name>
<dbReference type="InterPro" id="IPR032299">
    <property type="entry name" value="DUF4843"/>
</dbReference>
<dbReference type="EMBL" id="FXAU01000001">
    <property type="protein sequence ID" value="SMG16488.1"/>
    <property type="molecule type" value="Genomic_DNA"/>
</dbReference>
<sequence>MKIFKLLILLLAVVSLGACKKEEVGFYEGGDRVHFKKLTTNTNASYNENRAYTFAGKGSLMTYDFVLPVNLMGRVAATDRPIQVEVDKEKTNAIEGVDFKIGPAMIPANANEGYITITLLNTEALETVVKTVRVKVAESADFKLGIASQLYTTISFYNFMVKPVDWETRMRIYFGDYSKVKHEFILFQLGIPEINIANGVPEDKDNHIYSGSTLAYFQLRLRSKLDDLNNKVIAPAPSDPFTYPLKDEKGNTVVFP</sequence>
<dbReference type="PROSITE" id="PS51257">
    <property type="entry name" value="PROKAR_LIPOPROTEIN"/>
    <property type="match status" value="1"/>
</dbReference>
<dbReference type="AlphaFoldDB" id="A0A1X7IP18"/>
<evidence type="ECO:0000256" key="1">
    <source>
        <dbReference type="SAM" id="SignalP"/>
    </source>
</evidence>